<dbReference type="Proteomes" id="UP000233332">
    <property type="component" value="Unassembled WGS sequence"/>
</dbReference>
<reference evidence="1 2" key="1">
    <citation type="submission" date="2017-09" db="EMBL/GenBank/DDBJ databases">
        <title>Biodiversity and function of Thalassospira species in the particle-attached aromatic-hydrocarbon-degrading consortia from the surface seawater of the China South Sea.</title>
        <authorList>
            <person name="Dong C."/>
            <person name="Lai Q."/>
            <person name="Shao Z."/>
        </authorList>
    </citation>
    <scope>NUCLEOTIDE SEQUENCE [LARGE SCALE GENOMIC DNA]</scope>
    <source>
        <strain evidence="1 2">139Z-12</strain>
    </source>
</reference>
<sequence length="79" mass="8606">MTLEHLDEIDAFSKAMKAHRAYAECCKKARAASARNDTRLMSKCRARCEETLLDELIATNAAGVVGVADPAFVHAKRGV</sequence>
<gene>
    <name evidence="1" type="ORF">COO92_21420</name>
</gene>
<organism evidence="1 2">
    <name type="scientific">Thalassospira lohafexi</name>
    <dbReference type="NCBI Taxonomy" id="744227"/>
    <lineage>
        <taxon>Bacteria</taxon>
        <taxon>Pseudomonadati</taxon>
        <taxon>Pseudomonadota</taxon>
        <taxon>Alphaproteobacteria</taxon>
        <taxon>Rhodospirillales</taxon>
        <taxon>Thalassospiraceae</taxon>
        <taxon>Thalassospira</taxon>
    </lineage>
</organism>
<evidence type="ECO:0000313" key="2">
    <source>
        <dbReference type="Proteomes" id="UP000233332"/>
    </source>
</evidence>
<name>A0A2N3L0U9_9PROT</name>
<comment type="caution">
    <text evidence="1">The sequence shown here is derived from an EMBL/GenBank/DDBJ whole genome shotgun (WGS) entry which is preliminary data.</text>
</comment>
<keyword evidence="2" id="KW-1185">Reference proteome</keyword>
<accession>A0A2N3L0U9</accession>
<evidence type="ECO:0000313" key="1">
    <source>
        <dbReference type="EMBL" id="PKR56367.1"/>
    </source>
</evidence>
<dbReference type="AlphaFoldDB" id="A0A2N3L0U9"/>
<dbReference type="EMBL" id="NXGX01000015">
    <property type="protein sequence ID" value="PKR56367.1"/>
    <property type="molecule type" value="Genomic_DNA"/>
</dbReference>
<protein>
    <submittedName>
        <fullName evidence="1">Uncharacterized protein</fullName>
    </submittedName>
</protein>
<proteinExistence type="predicted"/>